<name>A0A8X6RFH9_TRICX</name>
<evidence type="ECO:0000313" key="3">
    <source>
        <dbReference type="Proteomes" id="UP000887159"/>
    </source>
</evidence>
<proteinExistence type="predicted"/>
<protein>
    <submittedName>
        <fullName evidence="2">Uncharacterized protein</fullName>
    </submittedName>
</protein>
<evidence type="ECO:0000256" key="1">
    <source>
        <dbReference type="SAM" id="MobiDB-lite"/>
    </source>
</evidence>
<dbReference type="AlphaFoldDB" id="A0A8X6RFH9"/>
<organism evidence="2 3">
    <name type="scientific">Trichonephila clavipes</name>
    <name type="common">Golden silk orbweaver</name>
    <name type="synonym">Nephila clavipes</name>
    <dbReference type="NCBI Taxonomy" id="2585209"/>
    <lineage>
        <taxon>Eukaryota</taxon>
        <taxon>Metazoa</taxon>
        <taxon>Ecdysozoa</taxon>
        <taxon>Arthropoda</taxon>
        <taxon>Chelicerata</taxon>
        <taxon>Arachnida</taxon>
        <taxon>Araneae</taxon>
        <taxon>Araneomorphae</taxon>
        <taxon>Entelegynae</taxon>
        <taxon>Araneoidea</taxon>
        <taxon>Nephilidae</taxon>
        <taxon>Trichonephila</taxon>
    </lineage>
</organism>
<dbReference type="Proteomes" id="UP000887159">
    <property type="component" value="Unassembled WGS sequence"/>
</dbReference>
<accession>A0A8X6RFH9</accession>
<keyword evidence="3" id="KW-1185">Reference proteome</keyword>
<feature type="region of interest" description="Disordered" evidence="1">
    <location>
        <begin position="18"/>
        <end position="44"/>
    </location>
</feature>
<gene>
    <name evidence="2" type="ORF">TNCV_483101</name>
</gene>
<evidence type="ECO:0000313" key="2">
    <source>
        <dbReference type="EMBL" id="GFX89475.1"/>
    </source>
</evidence>
<comment type="caution">
    <text evidence="2">The sequence shown here is derived from an EMBL/GenBank/DDBJ whole genome shotgun (WGS) entry which is preliminary data.</text>
</comment>
<reference evidence="2" key="1">
    <citation type="submission" date="2020-08" db="EMBL/GenBank/DDBJ databases">
        <title>Multicomponent nature underlies the extraordinary mechanical properties of spider dragline silk.</title>
        <authorList>
            <person name="Kono N."/>
            <person name="Nakamura H."/>
            <person name="Mori M."/>
            <person name="Yoshida Y."/>
            <person name="Ohtoshi R."/>
            <person name="Malay A.D."/>
            <person name="Moran D.A.P."/>
            <person name="Tomita M."/>
            <person name="Numata K."/>
            <person name="Arakawa K."/>
        </authorList>
    </citation>
    <scope>NUCLEOTIDE SEQUENCE</scope>
</reference>
<dbReference type="EMBL" id="BMAU01021072">
    <property type="protein sequence ID" value="GFX89475.1"/>
    <property type="molecule type" value="Genomic_DNA"/>
</dbReference>
<sequence>MVFGKPVLTTGGYTLNSSRLRGRIPSPQQQTVDCHSRPREGFDSADETDTVIEIPRVYPKLSENAYPCIFPGCPSYLTPTPLFSSSPPPVE</sequence>